<keyword evidence="4" id="KW-0663">Pyridoxal phosphate</keyword>
<organism evidence="5 6">
    <name type="scientific">Rhodamnia argentea</name>
    <dbReference type="NCBI Taxonomy" id="178133"/>
    <lineage>
        <taxon>Eukaryota</taxon>
        <taxon>Viridiplantae</taxon>
        <taxon>Streptophyta</taxon>
        <taxon>Embryophyta</taxon>
        <taxon>Tracheophyta</taxon>
        <taxon>Spermatophyta</taxon>
        <taxon>Magnoliopsida</taxon>
        <taxon>eudicotyledons</taxon>
        <taxon>Gunneridae</taxon>
        <taxon>Pentapetalae</taxon>
        <taxon>rosids</taxon>
        <taxon>malvids</taxon>
        <taxon>Myrtales</taxon>
        <taxon>Myrtaceae</taxon>
        <taxon>Myrtoideae</taxon>
        <taxon>Myrteae</taxon>
        <taxon>Australasian group</taxon>
        <taxon>Rhodamnia</taxon>
    </lineage>
</organism>
<sequence>MSPTFSSLLRHHRHHRLLRHQLPLLLFLRHHQTSSSPPLRIPLSHPTFLIWSSNTSLGKTLISTGLAFVSLFSPAPAPSKFLYLKPVQTGFPSDSDSLFLFNKLASLSLLHKPRFPILASHRVLKTSASAALSLSESPRHGGSLDFGMVDLGICEERRLEGERSGSGNGDGAVSELVSETIFAWKEAVSPHLAAERESGVVDDSVVVEMVQKGLRVGQRDGKEEMLCVVETAGGVASPGPSGSLQCDLYRPFRLPAVLVGDGRLGGISATISAYESLRIRGYDVVAVVFEDHGLLNEEPLMAYFRNRVPVLVLPHVPEDLSNDLMEWFTDSRSIFDMLKNIMKSSYLERMQTLLDMPKKARDMFWWPFTQHKHVSEDGITVIDSRYGENFAVFKDQDDRSLNQMFDACASWWTQGPNASLQTELARDMGYAAARFGHVMFPENVYGPALECAELLLDGVGEGWASRVYFSDNGSTAIEIALKMAFRKFSVDVGILSENSIGDASEKQPELLVLALKGSYHGDTLGAMEAQSPSSYTGFIQQPWYTGRGLFLDPPTVFLHRNVWKLSLPAMIHNESFEFDKMTFSSRDEIFCKSRDESDLSGIYSSHISQHLSGSRGSKYIGALIIEPVIQGAGGMLMVDPLFQRVLVNECRRRKIPIIFDEVFTGFWRLGTESAAALLGCAPDIACFAKLMTGGMIPLAVTLATNAVFTAFLGESKLKALLHGHSYTAHAVGCTAAAKSIKWFKDPRMNHNVTPQGKVLKELWDFELITQISSHPAVQRVISLGTLFALELRAEGSNAGYASLYARALLQMLREDGVYVRPLGNVIYLMCGPCTPPELCSQLLVKLQRNLEEFYLVHGKVERGAVTNAK</sequence>
<dbReference type="KEGG" id="rarg:115744620"/>
<dbReference type="SUPFAM" id="SSF52540">
    <property type="entry name" value="P-loop containing nucleoside triphosphate hydrolases"/>
    <property type="match status" value="1"/>
</dbReference>
<name>A0A8B8PLY7_9MYRT</name>
<dbReference type="Gene3D" id="3.90.1150.10">
    <property type="entry name" value="Aspartate Aminotransferase, domain 1"/>
    <property type="match status" value="1"/>
</dbReference>
<dbReference type="InterPro" id="IPR027417">
    <property type="entry name" value="P-loop_NTPase"/>
</dbReference>
<accession>A0A8B8PLY7</accession>
<dbReference type="Proteomes" id="UP000827889">
    <property type="component" value="Chromosome 4"/>
</dbReference>
<dbReference type="SUPFAM" id="SSF53383">
    <property type="entry name" value="PLP-dependent transferases"/>
    <property type="match status" value="1"/>
</dbReference>
<dbReference type="GO" id="GO:0004141">
    <property type="term" value="F:dethiobiotin synthase activity"/>
    <property type="evidence" value="ECO:0007669"/>
    <property type="project" value="TreeGrafter"/>
</dbReference>
<dbReference type="InterPro" id="IPR005814">
    <property type="entry name" value="Aminotrans_3"/>
</dbReference>
<dbReference type="AlphaFoldDB" id="A0A8B8PLY7"/>
<dbReference type="PANTHER" id="PTHR42684:SF3">
    <property type="entry name" value="ADENOSYLMETHIONINE-8-AMINO-7-OXONONANOATE AMINOTRANSFERASE"/>
    <property type="match status" value="1"/>
</dbReference>
<comment type="subcellular location">
    <subcellularLocation>
        <location evidence="1">Mitochondrion</location>
    </subcellularLocation>
</comment>
<dbReference type="CDD" id="cd03109">
    <property type="entry name" value="DTBS"/>
    <property type="match status" value="1"/>
</dbReference>
<dbReference type="InterPro" id="IPR015424">
    <property type="entry name" value="PyrdxlP-dep_Trfase"/>
</dbReference>
<evidence type="ECO:0000256" key="1">
    <source>
        <dbReference type="ARBA" id="ARBA00004173"/>
    </source>
</evidence>
<dbReference type="GO" id="GO:0009102">
    <property type="term" value="P:biotin biosynthetic process"/>
    <property type="evidence" value="ECO:0007669"/>
    <property type="project" value="TreeGrafter"/>
</dbReference>
<dbReference type="PROSITE" id="PS00600">
    <property type="entry name" value="AA_TRANSFER_CLASS_3"/>
    <property type="match status" value="1"/>
</dbReference>
<dbReference type="GO" id="GO:0030170">
    <property type="term" value="F:pyridoxal phosphate binding"/>
    <property type="evidence" value="ECO:0007669"/>
    <property type="project" value="InterPro"/>
</dbReference>
<evidence type="ECO:0000256" key="4">
    <source>
        <dbReference type="ARBA" id="ARBA00022898"/>
    </source>
</evidence>
<gene>
    <name evidence="6" type="primary">LOC115744620</name>
</gene>
<dbReference type="Gene3D" id="3.40.50.300">
    <property type="entry name" value="P-loop containing nucleotide triphosphate hydrolases"/>
    <property type="match status" value="1"/>
</dbReference>
<dbReference type="GeneID" id="115744620"/>
<dbReference type="GO" id="GO:0004015">
    <property type="term" value="F:adenosylmethionine-8-amino-7-oxononanoate transaminase activity"/>
    <property type="evidence" value="ECO:0007669"/>
    <property type="project" value="TreeGrafter"/>
</dbReference>
<evidence type="ECO:0000256" key="3">
    <source>
        <dbReference type="ARBA" id="ARBA00022679"/>
    </source>
</evidence>
<dbReference type="GO" id="GO:0005739">
    <property type="term" value="C:mitochondrion"/>
    <property type="evidence" value="ECO:0007669"/>
    <property type="project" value="UniProtKB-SubCell"/>
</dbReference>
<dbReference type="Pfam" id="PF13500">
    <property type="entry name" value="AAA_26"/>
    <property type="match status" value="1"/>
</dbReference>
<dbReference type="Gene3D" id="3.40.640.10">
    <property type="entry name" value="Type I PLP-dependent aspartate aminotransferase-like (Major domain)"/>
    <property type="match status" value="1"/>
</dbReference>
<dbReference type="OrthoDB" id="425114at2759"/>
<protein>
    <submittedName>
        <fullName evidence="6">Bifunctional dethiobiotin synthetase/7,8-diamino-pelargonic acid aminotransferase, mitochondrial isoform X1</fullName>
    </submittedName>
</protein>
<dbReference type="Pfam" id="PF00202">
    <property type="entry name" value="Aminotran_3"/>
    <property type="match status" value="2"/>
</dbReference>
<dbReference type="FunFam" id="3.90.1150.10:FF:000090">
    <property type="entry name" value="Bifunctional dethiobiotin synthetase/7,8-diamino-pelargonic acid aminotransferase, mitochondrial"/>
    <property type="match status" value="1"/>
</dbReference>
<reference evidence="6" key="1">
    <citation type="submission" date="2025-08" db="UniProtKB">
        <authorList>
            <consortium name="RefSeq"/>
        </authorList>
    </citation>
    <scope>IDENTIFICATION</scope>
    <source>
        <tissue evidence="6">Leaf</tissue>
    </source>
</reference>
<evidence type="ECO:0000313" key="5">
    <source>
        <dbReference type="Proteomes" id="UP000827889"/>
    </source>
</evidence>
<keyword evidence="5" id="KW-1185">Reference proteome</keyword>
<dbReference type="InterPro" id="IPR015421">
    <property type="entry name" value="PyrdxlP-dep_Trfase_major"/>
</dbReference>
<proteinExistence type="predicted"/>
<keyword evidence="3" id="KW-0808">Transferase</keyword>
<evidence type="ECO:0000256" key="2">
    <source>
        <dbReference type="ARBA" id="ARBA00022576"/>
    </source>
</evidence>
<evidence type="ECO:0000313" key="6">
    <source>
        <dbReference type="RefSeq" id="XP_030535744.1"/>
    </source>
</evidence>
<dbReference type="InterPro" id="IPR015422">
    <property type="entry name" value="PyrdxlP-dep_Trfase_small"/>
</dbReference>
<keyword evidence="2 6" id="KW-0032">Aminotransferase</keyword>
<dbReference type="InterPro" id="IPR049704">
    <property type="entry name" value="Aminotrans_3_PPA_site"/>
</dbReference>
<dbReference type="FunFam" id="3.40.640.10:FF:000088">
    <property type="entry name" value="Bifunctional dethiobiotin synthetase/7,8-diamino-pelargonic acid aminotransferase"/>
    <property type="match status" value="1"/>
</dbReference>
<dbReference type="PANTHER" id="PTHR42684">
    <property type="entry name" value="ADENOSYLMETHIONINE-8-AMINO-7-OXONONANOATE AMINOTRANSFERASE"/>
    <property type="match status" value="1"/>
</dbReference>
<dbReference type="RefSeq" id="XP_030535744.1">
    <property type="nucleotide sequence ID" value="XM_030679884.2"/>
</dbReference>